<reference evidence="4" key="1">
    <citation type="submission" date="2019-12" db="EMBL/GenBank/DDBJ databases">
        <title>Complete and draft genome sequences of new strains and members of some known species of the genus Rathayibacter isolated from plants.</title>
        <authorList>
            <person name="Tarlachkov S.V."/>
            <person name="Starodumova I.P."/>
            <person name="Dorofeeva L.V."/>
            <person name="Prisyazhnaya N.V."/>
            <person name="Leyn S."/>
            <person name="Zlamal J."/>
            <person name="Elan M."/>
            <person name="Osterman A.L."/>
            <person name="Nadler S."/>
            <person name="Subbotin S.A."/>
            <person name="Evtushenko L.I."/>
        </authorList>
    </citation>
    <scope>NUCLEOTIDE SEQUENCE [LARGE SCALE GENOMIC DNA]</scope>
    <source>
        <strain evidence="4">VKM Ac-2761</strain>
    </source>
</reference>
<dbReference type="RefSeq" id="WP_132504031.1">
    <property type="nucleotide sequence ID" value="NZ_CP047186.1"/>
</dbReference>
<dbReference type="PANTHER" id="PTHR47505:SF1">
    <property type="entry name" value="DNA UTILIZATION PROTEIN YHGH"/>
    <property type="match status" value="1"/>
</dbReference>
<gene>
    <name evidence="3" type="ORF">GSU10_10315</name>
</gene>
<protein>
    <submittedName>
        <fullName evidence="3">ComF family protein</fullName>
    </submittedName>
</protein>
<dbReference type="CDD" id="cd06223">
    <property type="entry name" value="PRTases_typeI"/>
    <property type="match status" value="1"/>
</dbReference>
<dbReference type="InterPro" id="IPR051910">
    <property type="entry name" value="ComF/GntX_DNA_util-trans"/>
</dbReference>
<sequence length="240" mass="23802">MLRDHLLDALAVLLPLDCPACGSPCSRAPCSGCTAELTGAAVLQRRSLGPPDDPLDVATGAPYAGVVRRLVVAVKEEGRTAAVPALGAVLRPALGAALAGRRVALIAPPSSSASRVRRGVDPVALLVSAAGGSLGPSLARTRVVRDQVGLGRVERSSNLDGAFRARRPLSTSSPIVLVDDVVTSGATLLELRRAVRAAGGTVLGAAALAGTPLRSEAVPAAPPGTPGADPGAGVYGGGTA</sequence>
<evidence type="ECO:0000256" key="2">
    <source>
        <dbReference type="SAM" id="MobiDB-lite"/>
    </source>
</evidence>
<dbReference type="InterPro" id="IPR000836">
    <property type="entry name" value="PRTase_dom"/>
</dbReference>
<dbReference type="KEGG" id="rte:GSU10_10315"/>
<evidence type="ECO:0000313" key="3">
    <source>
        <dbReference type="EMBL" id="QHC55986.1"/>
    </source>
</evidence>
<evidence type="ECO:0000256" key="1">
    <source>
        <dbReference type="ARBA" id="ARBA00008007"/>
    </source>
</evidence>
<dbReference type="InterPro" id="IPR029057">
    <property type="entry name" value="PRTase-like"/>
</dbReference>
<name>A0AAE6V7V1_9MICO</name>
<dbReference type="AlphaFoldDB" id="A0AAE6V7V1"/>
<dbReference type="Gene3D" id="3.40.50.2020">
    <property type="match status" value="1"/>
</dbReference>
<dbReference type="Proteomes" id="UP000465031">
    <property type="component" value="Chromosome"/>
</dbReference>
<dbReference type="EMBL" id="CP047186">
    <property type="protein sequence ID" value="QHC55986.1"/>
    <property type="molecule type" value="Genomic_DNA"/>
</dbReference>
<dbReference type="PANTHER" id="PTHR47505">
    <property type="entry name" value="DNA UTILIZATION PROTEIN YHGH"/>
    <property type="match status" value="1"/>
</dbReference>
<dbReference type="SUPFAM" id="SSF53271">
    <property type="entry name" value="PRTase-like"/>
    <property type="match status" value="1"/>
</dbReference>
<organism evidence="3 4">
    <name type="scientific">Rathayibacter tanaceti</name>
    <dbReference type="NCBI Taxonomy" id="1671680"/>
    <lineage>
        <taxon>Bacteria</taxon>
        <taxon>Bacillati</taxon>
        <taxon>Actinomycetota</taxon>
        <taxon>Actinomycetes</taxon>
        <taxon>Micrococcales</taxon>
        <taxon>Microbacteriaceae</taxon>
        <taxon>Rathayibacter</taxon>
    </lineage>
</organism>
<feature type="region of interest" description="Disordered" evidence="2">
    <location>
        <begin position="217"/>
        <end position="240"/>
    </location>
</feature>
<proteinExistence type="inferred from homology"/>
<evidence type="ECO:0000313" key="4">
    <source>
        <dbReference type="Proteomes" id="UP000465031"/>
    </source>
</evidence>
<comment type="similarity">
    <text evidence="1">Belongs to the ComF/GntX family.</text>
</comment>
<accession>A0AAE6V7V1</accession>